<keyword evidence="3" id="KW-0479">Metal-binding</keyword>
<evidence type="ECO:0000256" key="1">
    <source>
        <dbReference type="ARBA" id="ARBA00001947"/>
    </source>
</evidence>
<dbReference type="InterPro" id="IPR036291">
    <property type="entry name" value="NAD(P)-bd_dom_sf"/>
</dbReference>
<dbReference type="SMART" id="SM00829">
    <property type="entry name" value="PKS_ER"/>
    <property type="match status" value="1"/>
</dbReference>
<dbReference type="InterPro" id="IPR020843">
    <property type="entry name" value="ER"/>
</dbReference>
<dbReference type="EMBL" id="MU864969">
    <property type="protein sequence ID" value="KAK4462627.1"/>
    <property type="molecule type" value="Genomic_DNA"/>
</dbReference>
<proteinExistence type="inferred from homology"/>
<dbReference type="GO" id="GO:0046872">
    <property type="term" value="F:metal ion binding"/>
    <property type="evidence" value="ECO:0007669"/>
    <property type="project" value="UniProtKB-KW"/>
</dbReference>
<dbReference type="Gene3D" id="3.90.180.10">
    <property type="entry name" value="Medium-chain alcohol dehydrogenases, catalytic domain"/>
    <property type="match status" value="1"/>
</dbReference>
<evidence type="ECO:0000313" key="7">
    <source>
        <dbReference type="EMBL" id="KAK4462627.1"/>
    </source>
</evidence>
<dbReference type="PANTHER" id="PTHR43350:SF2">
    <property type="entry name" value="GROES-LIKE ZINC-BINDING ALCOHOL DEHYDROGENASE FAMILY PROTEIN"/>
    <property type="match status" value="1"/>
</dbReference>
<reference evidence="7" key="2">
    <citation type="submission" date="2023-06" db="EMBL/GenBank/DDBJ databases">
        <authorList>
            <consortium name="Lawrence Berkeley National Laboratory"/>
            <person name="Mondo S.J."/>
            <person name="Hensen N."/>
            <person name="Bonometti L."/>
            <person name="Westerberg I."/>
            <person name="Brannstrom I.O."/>
            <person name="Guillou S."/>
            <person name="Cros-Aarteil S."/>
            <person name="Calhoun S."/>
            <person name="Haridas S."/>
            <person name="Kuo A."/>
            <person name="Pangilinan J."/>
            <person name="Riley R."/>
            <person name="Labutti K."/>
            <person name="Andreopoulos B."/>
            <person name="Lipzen A."/>
            <person name="Chen C."/>
            <person name="Yanf M."/>
            <person name="Daum C."/>
            <person name="Ng V."/>
            <person name="Clum A."/>
            <person name="Steindorff A."/>
            <person name="Ohm R."/>
            <person name="Martin F."/>
            <person name="Silar P."/>
            <person name="Natvig D."/>
            <person name="Lalanne C."/>
            <person name="Gautier V."/>
            <person name="Ament-Velasquez S.L."/>
            <person name="Kruys A."/>
            <person name="Hutchinson M.I."/>
            <person name="Powell A.J."/>
            <person name="Barry K."/>
            <person name="Miller A.N."/>
            <person name="Grigoriev I.V."/>
            <person name="Debuchy R."/>
            <person name="Gladieux P."/>
            <person name="Thoren M.H."/>
            <person name="Johannesson H."/>
        </authorList>
    </citation>
    <scope>NUCLEOTIDE SEQUENCE</scope>
    <source>
        <strain evidence="7">PSN324</strain>
    </source>
</reference>
<evidence type="ECO:0000256" key="2">
    <source>
        <dbReference type="ARBA" id="ARBA00008072"/>
    </source>
</evidence>
<dbReference type="AlphaFoldDB" id="A0AAV9HPG3"/>
<dbReference type="GO" id="GO:0016491">
    <property type="term" value="F:oxidoreductase activity"/>
    <property type="evidence" value="ECO:0007669"/>
    <property type="project" value="UniProtKB-KW"/>
</dbReference>
<comment type="similarity">
    <text evidence="2">Belongs to the zinc-containing alcohol dehydrogenase family.</text>
</comment>
<dbReference type="Pfam" id="PF08240">
    <property type="entry name" value="ADH_N"/>
    <property type="match status" value="1"/>
</dbReference>
<dbReference type="InterPro" id="IPR013149">
    <property type="entry name" value="ADH-like_C"/>
</dbReference>
<comment type="cofactor">
    <cofactor evidence="1">
        <name>Zn(2+)</name>
        <dbReference type="ChEBI" id="CHEBI:29105"/>
    </cofactor>
</comment>
<dbReference type="Gene3D" id="3.40.50.720">
    <property type="entry name" value="NAD(P)-binding Rossmann-like Domain"/>
    <property type="match status" value="1"/>
</dbReference>
<dbReference type="CDD" id="cd08278">
    <property type="entry name" value="benzyl_alcohol_DH"/>
    <property type="match status" value="1"/>
</dbReference>
<name>A0AAV9HPG3_9PEZI</name>
<organism evidence="7 8">
    <name type="scientific">Cladorrhinum samala</name>
    <dbReference type="NCBI Taxonomy" id="585594"/>
    <lineage>
        <taxon>Eukaryota</taxon>
        <taxon>Fungi</taxon>
        <taxon>Dikarya</taxon>
        <taxon>Ascomycota</taxon>
        <taxon>Pezizomycotina</taxon>
        <taxon>Sordariomycetes</taxon>
        <taxon>Sordariomycetidae</taxon>
        <taxon>Sordariales</taxon>
        <taxon>Podosporaceae</taxon>
        <taxon>Cladorrhinum</taxon>
    </lineage>
</organism>
<keyword evidence="4" id="KW-0862">Zinc</keyword>
<comment type="caution">
    <text evidence="7">The sequence shown here is derived from an EMBL/GenBank/DDBJ whole genome shotgun (WGS) entry which is preliminary data.</text>
</comment>
<dbReference type="InterPro" id="IPR013154">
    <property type="entry name" value="ADH-like_N"/>
</dbReference>
<dbReference type="SUPFAM" id="SSF50129">
    <property type="entry name" value="GroES-like"/>
    <property type="match status" value="1"/>
</dbReference>
<dbReference type="InterPro" id="IPR011032">
    <property type="entry name" value="GroES-like_sf"/>
</dbReference>
<protein>
    <submittedName>
        <fullName evidence="7">Chaperonin 10-like protein</fullName>
    </submittedName>
</protein>
<gene>
    <name evidence="7" type="ORF">QBC42DRAFT_200728</name>
</gene>
<reference evidence="7" key="1">
    <citation type="journal article" date="2023" name="Mol. Phylogenet. Evol.">
        <title>Genome-scale phylogeny and comparative genomics of the fungal order Sordariales.</title>
        <authorList>
            <person name="Hensen N."/>
            <person name="Bonometti L."/>
            <person name="Westerberg I."/>
            <person name="Brannstrom I.O."/>
            <person name="Guillou S."/>
            <person name="Cros-Aarteil S."/>
            <person name="Calhoun S."/>
            <person name="Haridas S."/>
            <person name="Kuo A."/>
            <person name="Mondo S."/>
            <person name="Pangilinan J."/>
            <person name="Riley R."/>
            <person name="LaButti K."/>
            <person name="Andreopoulos B."/>
            <person name="Lipzen A."/>
            <person name="Chen C."/>
            <person name="Yan M."/>
            <person name="Daum C."/>
            <person name="Ng V."/>
            <person name="Clum A."/>
            <person name="Steindorff A."/>
            <person name="Ohm R.A."/>
            <person name="Martin F."/>
            <person name="Silar P."/>
            <person name="Natvig D.O."/>
            <person name="Lalanne C."/>
            <person name="Gautier V."/>
            <person name="Ament-Velasquez S.L."/>
            <person name="Kruys A."/>
            <person name="Hutchinson M.I."/>
            <person name="Powell A.J."/>
            <person name="Barry K."/>
            <person name="Miller A.N."/>
            <person name="Grigoriev I.V."/>
            <person name="Debuchy R."/>
            <person name="Gladieux P."/>
            <person name="Hiltunen Thoren M."/>
            <person name="Johannesson H."/>
        </authorList>
    </citation>
    <scope>NUCLEOTIDE SEQUENCE</scope>
    <source>
        <strain evidence="7">PSN324</strain>
    </source>
</reference>
<keyword evidence="8" id="KW-1185">Reference proteome</keyword>
<evidence type="ECO:0000313" key="8">
    <source>
        <dbReference type="Proteomes" id="UP001321749"/>
    </source>
</evidence>
<feature type="domain" description="Enoyl reductase (ER)" evidence="6">
    <location>
        <begin position="20"/>
        <end position="395"/>
    </location>
</feature>
<keyword evidence="5" id="KW-0560">Oxidoreductase</keyword>
<dbReference type="Proteomes" id="UP001321749">
    <property type="component" value="Unassembled WGS sequence"/>
</dbReference>
<accession>A0AAV9HPG3</accession>
<dbReference type="SUPFAM" id="SSF51735">
    <property type="entry name" value="NAD(P)-binding Rossmann-fold domains"/>
    <property type="match status" value="1"/>
</dbReference>
<sequence>MSDLTKFPIETEALVVQSPGSDLVMTKIAIQDLRPDEVLVEIKYSGLCHTDLLLVEGHIPSLPYPAIAGHEGAGVIVALGGDPDSSVALSLGLTVGTSVLCSYFSCGSCRNCKAKLTSKCDSIIWGNLGGVRQSDSSTAATLANGSTATTPVSAHFFGQSSLSRLAVVNVRSIVKCDYPDQMGLYAPMGCGYQTGAGTVLNTLKPDPQDLVVILGTGSVGMAAMMACAALGVKHVIVVDRAQIKLDLAREIFEAVEGSGGTITLINDGPRRSNGEFVDRVKKATKGLGAKFVIDTTGSGEVIEDMMECVALGGTAVSVGFPPSGQMITIDAGAFFIGNKSWITVLEGDAYPPEFIPRMIDLHRQGKFPIEKLIKIYAVEDLKQARADEEAGKVITPVLNFSTTASSSQQSSKI</sequence>
<dbReference type="PANTHER" id="PTHR43350">
    <property type="entry name" value="NAD-DEPENDENT ALCOHOL DEHYDROGENASE"/>
    <property type="match status" value="1"/>
</dbReference>
<evidence type="ECO:0000256" key="4">
    <source>
        <dbReference type="ARBA" id="ARBA00022833"/>
    </source>
</evidence>
<evidence type="ECO:0000256" key="5">
    <source>
        <dbReference type="ARBA" id="ARBA00023002"/>
    </source>
</evidence>
<dbReference type="Pfam" id="PF00107">
    <property type="entry name" value="ADH_zinc_N"/>
    <property type="match status" value="1"/>
</dbReference>
<evidence type="ECO:0000259" key="6">
    <source>
        <dbReference type="SMART" id="SM00829"/>
    </source>
</evidence>
<evidence type="ECO:0000256" key="3">
    <source>
        <dbReference type="ARBA" id="ARBA00022723"/>
    </source>
</evidence>